<dbReference type="PANTHER" id="PTHR43227:SF11">
    <property type="entry name" value="BLL4140 PROTEIN"/>
    <property type="match status" value="1"/>
</dbReference>
<evidence type="ECO:0000256" key="3">
    <source>
        <dbReference type="ARBA" id="ARBA00022475"/>
    </source>
</evidence>
<evidence type="ECO:0000259" key="8">
    <source>
        <dbReference type="PROSITE" id="PS50928"/>
    </source>
</evidence>
<comment type="similarity">
    <text evidence="7">Belongs to the binding-protein-dependent transport system permease family.</text>
</comment>
<gene>
    <name evidence="9" type="ORF">IDH44_20255</name>
</gene>
<dbReference type="InterPro" id="IPR035906">
    <property type="entry name" value="MetI-like_sf"/>
</dbReference>
<dbReference type="CDD" id="cd06261">
    <property type="entry name" value="TM_PBP2"/>
    <property type="match status" value="1"/>
</dbReference>
<dbReference type="GO" id="GO:0005886">
    <property type="term" value="C:plasma membrane"/>
    <property type="evidence" value="ECO:0007669"/>
    <property type="project" value="UniProtKB-SubCell"/>
</dbReference>
<dbReference type="InterPro" id="IPR000515">
    <property type="entry name" value="MetI-like"/>
</dbReference>
<evidence type="ECO:0000256" key="5">
    <source>
        <dbReference type="ARBA" id="ARBA00022989"/>
    </source>
</evidence>
<dbReference type="Proteomes" id="UP000621560">
    <property type="component" value="Unassembled WGS sequence"/>
</dbReference>
<keyword evidence="10" id="KW-1185">Reference proteome</keyword>
<evidence type="ECO:0000256" key="7">
    <source>
        <dbReference type="RuleBase" id="RU363032"/>
    </source>
</evidence>
<protein>
    <submittedName>
        <fullName evidence="9">Sugar ABC transporter permease</fullName>
    </submittedName>
</protein>
<feature type="transmembrane region" description="Helical" evidence="7">
    <location>
        <begin position="20"/>
        <end position="45"/>
    </location>
</feature>
<organism evidence="9 10">
    <name type="scientific">Paenibacillus sabuli</name>
    <dbReference type="NCBI Taxonomy" id="2772509"/>
    <lineage>
        <taxon>Bacteria</taxon>
        <taxon>Bacillati</taxon>
        <taxon>Bacillota</taxon>
        <taxon>Bacilli</taxon>
        <taxon>Bacillales</taxon>
        <taxon>Paenibacillaceae</taxon>
        <taxon>Paenibacillus</taxon>
    </lineage>
</organism>
<keyword evidence="6 7" id="KW-0472">Membrane</keyword>
<feature type="domain" description="ABC transmembrane type-1" evidence="8">
    <location>
        <begin position="78"/>
        <end position="292"/>
    </location>
</feature>
<dbReference type="RefSeq" id="WP_190920639.1">
    <property type="nucleotide sequence ID" value="NZ_JACXIZ010000040.1"/>
</dbReference>
<evidence type="ECO:0000256" key="4">
    <source>
        <dbReference type="ARBA" id="ARBA00022692"/>
    </source>
</evidence>
<evidence type="ECO:0000256" key="6">
    <source>
        <dbReference type="ARBA" id="ARBA00023136"/>
    </source>
</evidence>
<dbReference type="PANTHER" id="PTHR43227">
    <property type="entry name" value="BLL4140 PROTEIN"/>
    <property type="match status" value="1"/>
</dbReference>
<keyword evidence="5 7" id="KW-1133">Transmembrane helix</keyword>
<dbReference type="Pfam" id="PF00528">
    <property type="entry name" value="BPD_transp_1"/>
    <property type="match status" value="1"/>
</dbReference>
<evidence type="ECO:0000313" key="10">
    <source>
        <dbReference type="Proteomes" id="UP000621560"/>
    </source>
</evidence>
<dbReference type="SUPFAM" id="SSF161098">
    <property type="entry name" value="MetI-like"/>
    <property type="match status" value="1"/>
</dbReference>
<dbReference type="PROSITE" id="PS50928">
    <property type="entry name" value="ABC_TM1"/>
    <property type="match status" value="1"/>
</dbReference>
<keyword evidence="2 7" id="KW-0813">Transport</keyword>
<comment type="subcellular location">
    <subcellularLocation>
        <location evidence="1 7">Cell membrane</location>
        <topology evidence="1 7">Multi-pass membrane protein</topology>
    </subcellularLocation>
</comment>
<feature type="transmembrane region" description="Helical" evidence="7">
    <location>
        <begin position="168"/>
        <end position="190"/>
    </location>
</feature>
<reference evidence="9" key="1">
    <citation type="submission" date="2020-09" db="EMBL/GenBank/DDBJ databases">
        <title>A novel bacterium of genus Paenibacillus, isolated from South China Sea.</title>
        <authorList>
            <person name="Huang H."/>
            <person name="Mo K."/>
            <person name="Hu Y."/>
        </authorList>
    </citation>
    <scope>NUCLEOTIDE SEQUENCE</scope>
    <source>
        <strain evidence="9">IB182496</strain>
    </source>
</reference>
<dbReference type="GO" id="GO:0055085">
    <property type="term" value="P:transmembrane transport"/>
    <property type="evidence" value="ECO:0007669"/>
    <property type="project" value="InterPro"/>
</dbReference>
<keyword evidence="3" id="KW-1003">Cell membrane</keyword>
<evidence type="ECO:0000256" key="1">
    <source>
        <dbReference type="ARBA" id="ARBA00004651"/>
    </source>
</evidence>
<dbReference type="AlphaFoldDB" id="A0A927GT79"/>
<comment type="caution">
    <text evidence="9">The sequence shown here is derived from an EMBL/GenBank/DDBJ whole genome shotgun (WGS) entry which is preliminary data.</text>
</comment>
<feature type="transmembrane region" description="Helical" evidence="7">
    <location>
        <begin position="82"/>
        <end position="103"/>
    </location>
</feature>
<evidence type="ECO:0000313" key="9">
    <source>
        <dbReference type="EMBL" id="MBD2847529.1"/>
    </source>
</evidence>
<feature type="transmembrane region" description="Helical" evidence="7">
    <location>
        <begin position="124"/>
        <end position="148"/>
    </location>
</feature>
<accession>A0A927GT79</accession>
<keyword evidence="4 7" id="KW-0812">Transmembrane</keyword>
<feature type="transmembrane region" description="Helical" evidence="7">
    <location>
        <begin position="211"/>
        <end position="229"/>
    </location>
</feature>
<evidence type="ECO:0000256" key="2">
    <source>
        <dbReference type="ARBA" id="ARBA00022448"/>
    </source>
</evidence>
<dbReference type="InterPro" id="IPR050809">
    <property type="entry name" value="UgpAE/MalFG_permease"/>
</dbReference>
<proteinExistence type="inferred from homology"/>
<dbReference type="Gene3D" id="1.10.3720.10">
    <property type="entry name" value="MetI-like"/>
    <property type="match status" value="1"/>
</dbReference>
<dbReference type="EMBL" id="JACXIZ010000040">
    <property type="protein sequence ID" value="MBD2847529.1"/>
    <property type="molecule type" value="Genomic_DNA"/>
</dbReference>
<sequence>MRRGWPHSLTKEYRLNKHLYLMILPAFIGFITFHYVPLYGIVMAFKQYDLILGFQDSPWVGFKHFASFFNDPYSVRIIRNTLLLGFYSLLFGTLPPIILALMLNEFTNQRWKRIFQSISYLPHFIAIVVIVGMMVQLLGPDGIVNTMLVSLGLEQIYFFNQAEYFRTLYVTSGVWQGVGWGSILYLAALTGIDPELYEASYMDGANRFQRIWHISIPGIMPTIVILLILNASDVINVGFEKVYLMANPAIYETGDVIQTFVYRRGIVDRNFGFATAVGLLNSVTSFMILYAANRIARMTKQNSLW</sequence>
<feature type="transmembrane region" description="Helical" evidence="7">
    <location>
        <begin position="271"/>
        <end position="292"/>
    </location>
</feature>
<name>A0A927GT79_9BACL</name>